<evidence type="ECO:0000256" key="6">
    <source>
        <dbReference type="ARBA" id="ARBA00034617"/>
    </source>
</evidence>
<gene>
    <name evidence="12" type="primary">uvrD</name>
    <name evidence="12" type="ORF">CLOACE_05310</name>
</gene>
<dbReference type="GO" id="GO:0003677">
    <property type="term" value="F:DNA binding"/>
    <property type="evidence" value="ECO:0007669"/>
    <property type="project" value="InterPro"/>
</dbReference>
<dbReference type="PANTHER" id="PTHR11070">
    <property type="entry name" value="UVRD / RECB / PCRA DNA HELICASE FAMILY MEMBER"/>
    <property type="match status" value="1"/>
</dbReference>
<dbReference type="SUPFAM" id="SSF52540">
    <property type="entry name" value="P-loop containing nucleoside triphosphate hydrolases"/>
    <property type="match status" value="1"/>
</dbReference>
<dbReference type="Pfam" id="PF13361">
    <property type="entry name" value="UvrD_C"/>
    <property type="match status" value="1"/>
</dbReference>
<evidence type="ECO:0000313" key="13">
    <source>
        <dbReference type="Proteomes" id="UP000175744"/>
    </source>
</evidence>
<dbReference type="PROSITE" id="PS51217">
    <property type="entry name" value="UVRD_HELICASE_CTER"/>
    <property type="match status" value="1"/>
</dbReference>
<keyword evidence="5" id="KW-0413">Isomerase</keyword>
<dbReference type="InterPro" id="IPR014017">
    <property type="entry name" value="DNA_helicase_UvrD-like_C"/>
</dbReference>
<evidence type="ECO:0000256" key="9">
    <source>
        <dbReference type="PROSITE-ProRule" id="PRU00560"/>
    </source>
</evidence>
<dbReference type="InterPro" id="IPR000212">
    <property type="entry name" value="DNA_helicase_UvrD/REP"/>
</dbReference>
<dbReference type="STRING" id="1121290.CLAOCE_05310"/>
<keyword evidence="2 9" id="KW-0378">Hydrolase</keyword>
<dbReference type="PANTHER" id="PTHR11070:SF2">
    <property type="entry name" value="ATP-DEPENDENT DNA HELICASE SRS2"/>
    <property type="match status" value="1"/>
</dbReference>
<evidence type="ECO:0000256" key="1">
    <source>
        <dbReference type="ARBA" id="ARBA00022741"/>
    </source>
</evidence>
<dbReference type="EMBL" id="LZFO01000005">
    <property type="protein sequence ID" value="OFI07126.1"/>
    <property type="molecule type" value="Genomic_DNA"/>
</dbReference>
<keyword evidence="1 9" id="KW-0547">Nucleotide-binding</keyword>
<evidence type="ECO:0000259" key="10">
    <source>
        <dbReference type="PROSITE" id="PS51198"/>
    </source>
</evidence>
<evidence type="ECO:0000259" key="11">
    <source>
        <dbReference type="PROSITE" id="PS51217"/>
    </source>
</evidence>
<evidence type="ECO:0000313" key="12">
    <source>
        <dbReference type="EMBL" id="OFI07126.1"/>
    </source>
</evidence>
<evidence type="ECO:0000256" key="7">
    <source>
        <dbReference type="ARBA" id="ARBA00034808"/>
    </source>
</evidence>
<comment type="caution">
    <text evidence="12">The sequence shown here is derived from an EMBL/GenBank/DDBJ whole genome shotgun (WGS) entry which is preliminary data.</text>
</comment>
<protein>
    <recommendedName>
        <fullName evidence="7">DNA 3'-5' helicase</fullName>
        <ecNumber evidence="7">5.6.2.4</ecNumber>
    </recommendedName>
</protein>
<dbReference type="EC" id="5.6.2.4" evidence="7"/>
<reference evidence="12 13" key="1">
    <citation type="submission" date="2016-06" db="EMBL/GenBank/DDBJ databases">
        <title>Genome sequence of Clostridium acetireducens DSM 10703.</title>
        <authorList>
            <person name="Poehlein A."/>
            <person name="Fluechter S."/>
            <person name="Duerre P."/>
            <person name="Daniel R."/>
        </authorList>
    </citation>
    <scope>NUCLEOTIDE SEQUENCE [LARGE SCALE GENOMIC DNA]</scope>
    <source>
        <strain evidence="12 13">DSM 10703</strain>
    </source>
</reference>
<dbReference type="AlphaFoldDB" id="A0A1E8F1R2"/>
<comment type="catalytic activity">
    <reaction evidence="8">
        <text>ATP + H2O = ADP + phosphate + H(+)</text>
        <dbReference type="Rhea" id="RHEA:13065"/>
        <dbReference type="ChEBI" id="CHEBI:15377"/>
        <dbReference type="ChEBI" id="CHEBI:15378"/>
        <dbReference type="ChEBI" id="CHEBI:30616"/>
        <dbReference type="ChEBI" id="CHEBI:43474"/>
        <dbReference type="ChEBI" id="CHEBI:456216"/>
        <dbReference type="EC" id="5.6.2.4"/>
    </reaction>
</comment>
<evidence type="ECO:0000256" key="8">
    <source>
        <dbReference type="ARBA" id="ARBA00048988"/>
    </source>
</evidence>
<feature type="binding site" evidence="9">
    <location>
        <begin position="126"/>
        <end position="133"/>
    </location>
    <ligand>
        <name>ATP</name>
        <dbReference type="ChEBI" id="CHEBI:30616"/>
    </ligand>
</feature>
<comment type="catalytic activity">
    <reaction evidence="6">
        <text>Couples ATP hydrolysis with the unwinding of duplex DNA by translocating in the 3'-5' direction.</text>
        <dbReference type="EC" id="5.6.2.4"/>
    </reaction>
</comment>
<dbReference type="PROSITE" id="PS51198">
    <property type="entry name" value="UVRD_HELICASE_ATP_BIND"/>
    <property type="match status" value="1"/>
</dbReference>
<dbReference type="Gene3D" id="3.40.50.300">
    <property type="entry name" value="P-loop containing nucleotide triphosphate hydrolases"/>
    <property type="match status" value="4"/>
</dbReference>
<evidence type="ECO:0000256" key="5">
    <source>
        <dbReference type="ARBA" id="ARBA00023235"/>
    </source>
</evidence>
<dbReference type="GO" id="GO:0005829">
    <property type="term" value="C:cytosol"/>
    <property type="evidence" value="ECO:0007669"/>
    <property type="project" value="TreeGrafter"/>
</dbReference>
<feature type="domain" description="UvrD-like helicase C-terminal" evidence="11">
    <location>
        <begin position="420"/>
        <end position="699"/>
    </location>
</feature>
<organism evidence="12 13">
    <name type="scientific">Clostridium acetireducens DSM 10703</name>
    <dbReference type="NCBI Taxonomy" id="1121290"/>
    <lineage>
        <taxon>Bacteria</taxon>
        <taxon>Bacillati</taxon>
        <taxon>Bacillota</taxon>
        <taxon>Clostridia</taxon>
        <taxon>Eubacteriales</taxon>
        <taxon>Clostridiaceae</taxon>
        <taxon>Clostridium</taxon>
    </lineage>
</organism>
<dbReference type="OrthoDB" id="9810135at2"/>
<dbReference type="InterPro" id="IPR027417">
    <property type="entry name" value="P-loop_NTPase"/>
</dbReference>
<keyword evidence="13" id="KW-1185">Reference proteome</keyword>
<accession>A0A1E8F1R2</accession>
<dbReference type="Proteomes" id="UP000175744">
    <property type="component" value="Unassembled WGS sequence"/>
</dbReference>
<dbReference type="InterPro" id="IPR014016">
    <property type="entry name" value="UvrD-like_ATP-bd"/>
</dbReference>
<dbReference type="Pfam" id="PF00580">
    <property type="entry name" value="UvrD-helicase"/>
    <property type="match status" value="1"/>
</dbReference>
<dbReference type="GO" id="GO:0016887">
    <property type="term" value="F:ATP hydrolysis activity"/>
    <property type="evidence" value="ECO:0007669"/>
    <property type="project" value="RHEA"/>
</dbReference>
<name>A0A1E8F1R2_9CLOT</name>
<dbReference type="GO" id="GO:0005524">
    <property type="term" value="F:ATP binding"/>
    <property type="evidence" value="ECO:0007669"/>
    <property type="project" value="UniProtKB-UniRule"/>
</dbReference>
<evidence type="ECO:0000256" key="2">
    <source>
        <dbReference type="ARBA" id="ARBA00022801"/>
    </source>
</evidence>
<keyword evidence="3 9" id="KW-0347">Helicase</keyword>
<dbReference type="GO" id="GO:0000725">
    <property type="term" value="P:recombinational repair"/>
    <property type="evidence" value="ECO:0007669"/>
    <property type="project" value="TreeGrafter"/>
</dbReference>
<sequence length="807" mass="96386">MNKFEIKYSAIYYYSELDVEKLTNLKNKLKNGIIINLFLNYNFKEELDLNEFKQKDFFDYSESEGFFNRFDNLGELNYKEGLVAYDGNILNQNFYNDICVNRNNKFNSEQYEIINADINKNIIVTASAGTGKTTVMINRLLFLRKTVENFKFNNTILITFTNEASIEMRERLIELIEKYYRFTSNIIYLNMLSEISETQISTIHSFAKNIIDEFSVDKSINEKIKITTFENFKNIFLEEAIDKFSKKYKDIYSKLKYFPIYDIVNKLKIVWEKVDNYSIDLNSNDIKLDFGYDEFNISFFIKYVLKYTDNKLSKIKNNNLEINDLIKKINNLDLIKRINSNYTFLMIDEFQDMDNAQLKFIVNFYNIKKILLFIVGDEKQSIYRFRGAELTAFKKLKESLNFYKNQLIEFTLLQNYRTDCNLLNDINNLFKDINNRVEKFNYLKQDYIYSKIKVDKINSIRYISLQEDENKVKLLNKLLNKKDKSETIAVLVRNNKDALEIKGLCDRNNIPCQIEIKGDFYRHEAVRDFYLMIQSLIYENDNRVNYALINSPYIEESIDKIEVLEKINTNELKIYLNKFLDKNNWNYYRKKVHEVNPLLVIDEIIRSVKPEINYYKNKSIKTNKQLKNIKLMTLEYKINLDYLIHLLKDKFNTDYVSIETIEKFLRVKISTDRSIDSRKPSKKTEKEYVKCMTVHNSKGLQFDYVILPKTTNKFLIDRKVKVILRNEQDNQYKIGYSIKFGDSRFYNNYFIEYNKEEKSEIIAEETRLFYVAVTRCKKELYIDKRKISSNISINSWENLISGGIENV</sequence>
<keyword evidence="4 9" id="KW-0067">ATP-binding</keyword>
<feature type="domain" description="UvrD-like helicase ATP-binding" evidence="10">
    <location>
        <begin position="105"/>
        <end position="419"/>
    </location>
</feature>
<dbReference type="RefSeq" id="WP_070109494.1">
    <property type="nucleotide sequence ID" value="NZ_LZFO01000005.1"/>
</dbReference>
<evidence type="ECO:0000256" key="3">
    <source>
        <dbReference type="ARBA" id="ARBA00022806"/>
    </source>
</evidence>
<dbReference type="GO" id="GO:0043138">
    <property type="term" value="F:3'-5' DNA helicase activity"/>
    <property type="evidence" value="ECO:0007669"/>
    <property type="project" value="UniProtKB-EC"/>
</dbReference>
<evidence type="ECO:0000256" key="4">
    <source>
        <dbReference type="ARBA" id="ARBA00022840"/>
    </source>
</evidence>
<proteinExistence type="predicted"/>